<dbReference type="RefSeq" id="XP_011369659.1">
    <property type="nucleotide sequence ID" value="XM_011371357.2"/>
</dbReference>
<dbReference type="InterPro" id="IPR027107">
    <property type="entry name" value="Tuberin/Ral-act_asu"/>
</dbReference>
<dbReference type="SUPFAM" id="SSF111347">
    <property type="entry name" value="Rap/Ran-GAP"/>
    <property type="match status" value="1"/>
</dbReference>
<dbReference type="Gene3D" id="3.40.50.11210">
    <property type="entry name" value="Rap/Ran-GAP"/>
    <property type="match status" value="1"/>
</dbReference>
<sequence length="1872" mass="210508">MFSRRSHGDVKKSTQKVLDPKKDVLTRLKHLRALLDNVDASELKQFFETNYSQIYFIFYENFIALENSLKLKGNNKSQREELDSILFIFEEYPWYYALGYPMASHYLGCSTLKKLLHTGNSIKIRCEGIRLFLLWLQALQTNCAEEQVLIFACLVPGFPAIVSSRGPCTLETLISPSPSVADAKIYPEEISPLLPAISGEKIAEDQTCFFLQILLKYMVIQAASLEWKNQENQDTGFKFLFTLFRKYYLPHLFPSFTKLTNIYKPVLDIPHLRPKPVYITTTRDNENIYSTKIPFMAARVVFIKWIVTFFLEKKYLTTTQNTKNGVDVLPKIMQTVGGGTSQERVPELEGGGPVEADKNHSNSSTLSDRRLSSSSLCSIEEEHRTVYEMVQRILLSTRGYVNFVNEVFRQAFLLPSCDIAVTRKVVQVYRKWILQDKPVFMEEPDKKEVAQEDAEKLGFSETDIKETASESSGHKRSSSWGRTYSFTSAVSRGCVTEEENKNVKAGAQAMLQVFLTNAANVFLLEPCAEVPMLLKEQVDACKAVLIIFRRMIMELTMNKKTWEQMLQILLRITEAVMQKPKDKQIKDLFAQSLAGLLFRTLIVAWIRANLCVYISRELWDDFLGVLSSLTEWEELINEWANIMDSLTAVLAKTVYGVEMTNLPLDKLSEQKEKKQRGKGCVLDSQKGTTVGRSFSLSWRNHPDVTEPMRFRSATTSGAPGVEKARNIVRQKATEVEECQQSENVPAVDSGCLVAEQQQQIFRSSSTPDVTELLCSESSHGHKVENAQNLSSSEPKPFQENKGHVKNEHEGITILVRRSSSSAELDLKDDLQQTQGKCREKQKSESVSSDTALGYNSEAELSMSPWQTCEEDAELNTPTDVVADSDARHWLQLSPTDASNLTDSSECLADDYSIIAGGNLTGWHPDSAAVLWRRVLGILGDVNNIQSPKIHAKVFGYLYELWYKLAKIRDNLAISLDNQSSPSPPVLIPPLRMFASWLFKATTLPNEYKEGKLQAYKLICAMMTRRQDVLPNSDFLVHFYLVMHLGLTSEDQDILNTIIRHCPPRFFSLGLPGFSMLVGDFITAAARVLGTDMLAAPRSEALTILGSLVCFPNTYREIPLLQSMPKVSEVITGTEDVKHYLINILLKNATEEPSECARCIAVCSLGVWICEELAQCTSHPQLKEAINVIGVTLKFPNKIVAQAACDVLQLLVSYWEKLQMFETSLPLKIAEILVATIAFLLPSAEYSSVETDKKFIVSLLLCLLDWCMALPVSTLLHPVSTAALEEQHLSRAPLLDYIYRVLHCCVCGSSTYTQQSNYTLTLADLSSSDYDPFLPLANVKNSEPVQYHSSAELGNLLTVEEERKRRSLELIPLTARMVMAHLVNHLGHFPLRGGPAVLHSLVSENHDNVHAEASELSSEVFRSPNLQLFVFNDSTLISYLQTPTEGLAGVSPVAALSDVRVIVRDISGKYSWDGTVLYGPLEGCLAPNSRNPSFLVSSWHHQTFGPQKDFSQTEEADDVLDKLLENIGHTSPECLLPSQLNLNEPSPPPCGMNGDQEKEIIEVILRQNAQEDEYVQRSNSDLAMRVTNQEQPSPVEPRGPFYFCRLLLDDLGMNSWDRRKNFHLLKKNSKLLRELKNLDSRQCRETHKIAVFYIAEGQEDKCSILSNERGSQAYEDFVAGLGWEVDLSTHCGFMGGLQRNGSTGQTAPYYATSTVEVIFHVSTRMPSDSDDSLTKKLRHLGNDEVHIVWSEHSRDYRRGIIPTAFGDVSIIIYPMKNHMFFIAITKKPEVPFFGPLFDGAIVSGKLLPSLICATCINASRAVKCLIPLYQSFYEERALYLEAIIQNHREVMTFEDFAAQVFSPSPSYSLSGTD</sequence>
<evidence type="ECO:0000259" key="5">
    <source>
        <dbReference type="PROSITE" id="PS50085"/>
    </source>
</evidence>
<feature type="region of interest" description="Disordered" evidence="4">
    <location>
        <begin position="461"/>
        <end position="480"/>
    </location>
</feature>
<dbReference type="InterPro" id="IPR046859">
    <property type="entry name" value="RGPA/RALGAPB_N"/>
</dbReference>
<gene>
    <name evidence="7" type="primary">RALGAPA2</name>
</gene>
<dbReference type="Pfam" id="PF20412">
    <property type="entry name" value="RALGAPB_N"/>
    <property type="match status" value="1"/>
</dbReference>
<accession>A0A6P3R7T9</accession>
<dbReference type="PANTHER" id="PTHR10063">
    <property type="entry name" value="TUBERIN"/>
    <property type="match status" value="1"/>
</dbReference>
<evidence type="ECO:0000256" key="2">
    <source>
        <dbReference type="ARBA" id="ARBA00022553"/>
    </source>
</evidence>
<dbReference type="KEGG" id="pvp:105299547"/>
<evidence type="ECO:0000313" key="6">
    <source>
        <dbReference type="Proteomes" id="UP000515202"/>
    </source>
</evidence>
<evidence type="ECO:0000256" key="1">
    <source>
        <dbReference type="ARBA" id="ARBA00022468"/>
    </source>
</evidence>
<proteinExistence type="predicted"/>
<feature type="region of interest" description="Disordered" evidence="4">
    <location>
        <begin position="822"/>
        <end position="850"/>
    </location>
</feature>
<dbReference type="GO" id="GO:0005096">
    <property type="term" value="F:GTPase activator activity"/>
    <property type="evidence" value="ECO:0007669"/>
    <property type="project" value="UniProtKB-UniRule"/>
</dbReference>
<dbReference type="SUPFAM" id="SSF48371">
    <property type="entry name" value="ARM repeat"/>
    <property type="match status" value="1"/>
</dbReference>
<organism evidence="6 7">
    <name type="scientific">Pteropus vampyrus</name>
    <name type="common">Large flying fox</name>
    <dbReference type="NCBI Taxonomy" id="132908"/>
    <lineage>
        <taxon>Eukaryota</taxon>
        <taxon>Metazoa</taxon>
        <taxon>Chordata</taxon>
        <taxon>Craniata</taxon>
        <taxon>Vertebrata</taxon>
        <taxon>Euteleostomi</taxon>
        <taxon>Mammalia</taxon>
        <taxon>Eutheria</taxon>
        <taxon>Laurasiatheria</taxon>
        <taxon>Chiroptera</taxon>
        <taxon>Yinpterochiroptera</taxon>
        <taxon>Pteropodoidea</taxon>
        <taxon>Pteropodidae</taxon>
        <taxon>Pteropodinae</taxon>
        <taxon>Pteropus</taxon>
    </lineage>
</organism>
<feature type="compositionally biased region" description="Basic and acidic residues" evidence="4">
    <location>
        <begin position="824"/>
        <end position="843"/>
    </location>
</feature>
<protein>
    <submittedName>
        <fullName evidence="7">Ral GTPase-activating protein subunit alpha-2</fullName>
    </submittedName>
</protein>
<keyword evidence="1 3" id="KW-0343">GTPase activation</keyword>
<dbReference type="Pfam" id="PF02145">
    <property type="entry name" value="Rap_GAP"/>
    <property type="match status" value="1"/>
</dbReference>
<dbReference type="GO" id="GO:0051056">
    <property type="term" value="P:regulation of small GTPase mediated signal transduction"/>
    <property type="evidence" value="ECO:0007669"/>
    <property type="project" value="InterPro"/>
</dbReference>
<dbReference type="CTD" id="57186"/>
<keyword evidence="2" id="KW-0597">Phosphoprotein</keyword>
<feature type="domain" description="Rap-GAP" evidence="5">
    <location>
        <begin position="1634"/>
        <end position="1842"/>
    </location>
</feature>
<dbReference type="InterPro" id="IPR035974">
    <property type="entry name" value="Rap/Ran-GAP_sf"/>
</dbReference>
<evidence type="ECO:0000313" key="7">
    <source>
        <dbReference type="RefSeq" id="XP_011369659.1"/>
    </source>
</evidence>
<evidence type="ECO:0000256" key="4">
    <source>
        <dbReference type="SAM" id="MobiDB-lite"/>
    </source>
</evidence>
<feature type="region of interest" description="Disordered" evidence="4">
    <location>
        <begin position="776"/>
        <end position="803"/>
    </location>
</feature>
<dbReference type="Proteomes" id="UP000515202">
    <property type="component" value="Unplaced"/>
</dbReference>
<reference evidence="7" key="1">
    <citation type="submission" date="2025-08" db="UniProtKB">
        <authorList>
            <consortium name="RefSeq"/>
        </authorList>
    </citation>
    <scope>IDENTIFICATION</scope>
    <source>
        <tissue evidence="7">Kidney</tissue>
    </source>
</reference>
<dbReference type="GO" id="GO:0005737">
    <property type="term" value="C:cytoplasm"/>
    <property type="evidence" value="ECO:0007669"/>
    <property type="project" value="TreeGrafter"/>
</dbReference>
<dbReference type="GO" id="GO:0005634">
    <property type="term" value="C:nucleus"/>
    <property type="evidence" value="ECO:0007669"/>
    <property type="project" value="InterPro"/>
</dbReference>
<keyword evidence="6" id="KW-1185">Reference proteome</keyword>
<dbReference type="InterPro" id="IPR016024">
    <property type="entry name" value="ARM-type_fold"/>
</dbReference>
<evidence type="ECO:0000256" key="3">
    <source>
        <dbReference type="PROSITE-ProRule" id="PRU00165"/>
    </source>
</evidence>
<dbReference type="PANTHER" id="PTHR10063:SF2">
    <property type="entry name" value="RAL GTPASE-ACTIVATING PROTEIN SUBUNIT ALPHA-2"/>
    <property type="match status" value="1"/>
</dbReference>
<dbReference type="OrthoDB" id="19311at2759"/>
<feature type="region of interest" description="Disordered" evidence="4">
    <location>
        <begin position="337"/>
        <end position="369"/>
    </location>
</feature>
<name>A0A6P3R7T9_PTEVA</name>
<dbReference type="GeneID" id="105299547"/>
<dbReference type="FunFam" id="3.40.50.11210:FF:000001">
    <property type="entry name" value="Ral GTPase-activating protein subunit alpha-1 isoform 1"/>
    <property type="match status" value="1"/>
</dbReference>
<dbReference type="InterPro" id="IPR000331">
    <property type="entry name" value="Rap/Ran_GAP_dom"/>
</dbReference>
<dbReference type="PROSITE" id="PS50085">
    <property type="entry name" value="RAPGAP"/>
    <property type="match status" value="1"/>
</dbReference>